<evidence type="ECO:0000256" key="2">
    <source>
        <dbReference type="ARBA" id="ARBA00022475"/>
    </source>
</evidence>
<dbReference type="PANTHER" id="PTHR30213:SF0">
    <property type="entry name" value="UPF0761 MEMBRANE PROTEIN YIHY"/>
    <property type="match status" value="1"/>
</dbReference>
<dbReference type="EMBL" id="ACQA01000001">
    <property type="protein sequence ID" value="EEQ96815.1"/>
    <property type="molecule type" value="Genomic_DNA"/>
</dbReference>
<keyword evidence="2" id="KW-1003">Cell membrane</keyword>
<feature type="transmembrane region" description="Helical" evidence="6">
    <location>
        <begin position="199"/>
        <end position="220"/>
    </location>
</feature>
<feature type="transmembrane region" description="Helical" evidence="6">
    <location>
        <begin position="113"/>
        <end position="136"/>
    </location>
</feature>
<evidence type="ECO:0000256" key="1">
    <source>
        <dbReference type="ARBA" id="ARBA00004651"/>
    </source>
</evidence>
<dbReference type="Pfam" id="PF03631">
    <property type="entry name" value="Virul_fac_BrkB"/>
    <property type="match status" value="1"/>
</dbReference>
<feature type="transmembrane region" description="Helical" evidence="6">
    <location>
        <begin position="156"/>
        <end position="179"/>
    </location>
</feature>
<evidence type="ECO:0000313" key="8">
    <source>
        <dbReference type="Proteomes" id="UP000004386"/>
    </source>
</evidence>
<evidence type="ECO:0000313" key="7">
    <source>
        <dbReference type="EMBL" id="EEQ96815.1"/>
    </source>
</evidence>
<dbReference type="GO" id="GO:0016491">
    <property type="term" value="F:oxidoreductase activity"/>
    <property type="evidence" value="ECO:0007669"/>
    <property type="project" value="UniProtKB-KW"/>
</dbReference>
<keyword evidence="5 6" id="KW-0472">Membrane</keyword>
<dbReference type="PANTHER" id="PTHR30213">
    <property type="entry name" value="INNER MEMBRANE PROTEIN YHJD"/>
    <property type="match status" value="1"/>
</dbReference>
<dbReference type="PIRSF" id="PIRSF035875">
    <property type="entry name" value="RNase_BN"/>
    <property type="match status" value="1"/>
</dbReference>
<comment type="caution">
    <text evidence="7">The sequence shown here is derived from an EMBL/GenBank/DDBJ whole genome shotgun (WGS) entry which is preliminary data.</text>
</comment>
<accession>C4WJA7</accession>
<proteinExistence type="predicted"/>
<gene>
    <name evidence="7" type="primary">yihY</name>
    <name evidence="7" type="ORF">OINT_1002282</name>
</gene>
<dbReference type="Proteomes" id="UP000004386">
    <property type="component" value="Unassembled WGS sequence"/>
</dbReference>
<keyword evidence="7" id="KW-0560">Oxidoreductase</keyword>
<evidence type="ECO:0000256" key="5">
    <source>
        <dbReference type="ARBA" id="ARBA00023136"/>
    </source>
</evidence>
<comment type="subcellular location">
    <subcellularLocation>
        <location evidence="1">Cell membrane</location>
        <topology evidence="1">Multi-pass membrane protein</topology>
    </subcellularLocation>
</comment>
<feature type="transmembrane region" description="Helical" evidence="6">
    <location>
        <begin position="51"/>
        <end position="73"/>
    </location>
</feature>
<dbReference type="GO" id="GO:0005886">
    <property type="term" value="C:plasma membrane"/>
    <property type="evidence" value="ECO:0007669"/>
    <property type="project" value="UniProtKB-SubCell"/>
</dbReference>
<evidence type="ECO:0000256" key="3">
    <source>
        <dbReference type="ARBA" id="ARBA00022692"/>
    </source>
</evidence>
<dbReference type="InterPro" id="IPR017039">
    <property type="entry name" value="Virul_fac_BrkB"/>
</dbReference>
<reference evidence="7 8" key="1">
    <citation type="submission" date="2009-05" db="EMBL/GenBank/DDBJ databases">
        <authorList>
            <person name="Setubal J.C."/>
            <person name="Boyle S."/>
            <person name="Crasta O.R."/>
            <person name="Gillespie J.J."/>
            <person name="Kenyon R.W."/>
            <person name="Lu J."/>
            <person name="Mane S."/>
            <person name="Nagrani S."/>
            <person name="Shallom J.M."/>
            <person name="Shallom S."/>
            <person name="Shukla M."/>
            <person name="Snyder E.E."/>
            <person name="Sobral B.W."/>
            <person name="Wattam A.R."/>
            <person name="Will R."/>
            <person name="Williams K."/>
            <person name="Yoo H."/>
            <person name="Munk C."/>
            <person name="Tapia R."/>
            <person name="Green L."/>
            <person name="Rogers Y."/>
            <person name="Detter J.C."/>
            <person name="Bruce D."/>
            <person name="Brettin T.S."/>
            <person name="Tsolis R."/>
        </authorList>
    </citation>
    <scope>NUCLEOTIDE SEQUENCE [LARGE SCALE GENOMIC DNA]</scope>
    <source>
        <strain evidence="7 8">LMG 3301</strain>
    </source>
</reference>
<sequence>MKHRLNAFQTPIATLGTNLRMRKIRRFLRQITWDVIGHFSSDDGWAFASHIALSGLMALFPFLIFATTLASFLGTKEFADTAVHVIFDMWPSNIAAPIANEVMNVLTVQRSGLLTLSVIAAAYFASNGVEALRIALNRAYRVTDQRSIIFCRLQSLGFVLVGTLSLMAISFLLVLAPLAVRIAEQWFPDIAPFTGTIAFWRYTVAVAVLVLALFMVHIWLPAGRRSLGDILPGILVTLIAWLAAAMAFAKYLETFANYVTTYAGLASIMVAIVFLYMLSAIFIIGAEINAAIMIFRKREQQPELNS</sequence>
<evidence type="ECO:0000256" key="6">
    <source>
        <dbReference type="SAM" id="Phobius"/>
    </source>
</evidence>
<feature type="transmembrane region" description="Helical" evidence="6">
    <location>
        <begin position="261"/>
        <end position="288"/>
    </location>
</feature>
<feature type="transmembrane region" description="Helical" evidence="6">
    <location>
        <begin position="227"/>
        <end position="249"/>
    </location>
</feature>
<keyword evidence="3 6" id="KW-0812">Transmembrane</keyword>
<name>C4WJA7_9HYPH</name>
<dbReference type="EC" id="1.13.-.-" evidence="7"/>
<organism evidence="7 8">
    <name type="scientific">Brucella intermedia LMG 3301</name>
    <dbReference type="NCBI Taxonomy" id="641118"/>
    <lineage>
        <taxon>Bacteria</taxon>
        <taxon>Pseudomonadati</taxon>
        <taxon>Pseudomonadota</taxon>
        <taxon>Alphaproteobacteria</taxon>
        <taxon>Hyphomicrobiales</taxon>
        <taxon>Brucellaceae</taxon>
        <taxon>Brucella/Ochrobactrum group</taxon>
        <taxon>Brucella</taxon>
    </lineage>
</organism>
<dbReference type="AlphaFoldDB" id="C4WJA7"/>
<dbReference type="HOGENOM" id="CLU_045539_4_3_5"/>
<protein>
    <submittedName>
        <fullName evidence="7">YihY family protein</fullName>
        <ecNumber evidence="7">1.13.-.-</ecNumber>
    </submittedName>
</protein>
<keyword evidence="4 6" id="KW-1133">Transmembrane helix</keyword>
<evidence type="ECO:0000256" key="4">
    <source>
        <dbReference type="ARBA" id="ARBA00022989"/>
    </source>
</evidence>